<dbReference type="InterPro" id="IPR035892">
    <property type="entry name" value="C2_domain_sf"/>
</dbReference>
<evidence type="ECO:0000256" key="3">
    <source>
        <dbReference type="ARBA" id="ARBA00022963"/>
    </source>
</evidence>
<keyword evidence="4 6" id="KW-0443">Lipid metabolism</keyword>
<feature type="domain" description="C2" evidence="9">
    <location>
        <begin position="939"/>
        <end position="1086"/>
    </location>
</feature>
<dbReference type="SMART" id="SM00233">
    <property type="entry name" value="PH"/>
    <property type="match status" value="1"/>
</dbReference>
<feature type="compositionally biased region" description="Polar residues" evidence="7">
    <location>
        <begin position="786"/>
        <end position="798"/>
    </location>
</feature>
<feature type="compositionally biased region" description="Polar residues" evidence="7">
    <location>
        <begin position="1"/>
        <end position="22"/>
    </location>
</feature>
<dbReference type="Pfam" id="PF00387">
    <property type="entry name" value="PI-PLC-Y"/>
    <property type="match status" value="1"/>
</dbReference>
<dbReference type="SUPFAM" id="SSF51695">
    <property type="entry name" value="PLC-like phosphodiesterases"/>
    <property type="match status" value="1"/>
</dbReference>
<dbReference type="PROSITE" id="PS50004">
    <property type="entry name" value="C2"/>
    <property type="match status" value="1"/>
</dbReference>
<dbReference type="Pfam" id="PF00168">
    <property type="entry name" value="C2"/>
    <property type="match status" value="1"/>
</dbReference>
<dbReference type="CDD" id="cd08598">
    <property type="entry name" value="PI-PLC1c_yeast"/>
    <property type="match status" value="1"/>
</dbReference>
<dbReference type="SUPFAM" id="SSF49562">
    <property type="entry name" value="C2 domain (Calcium/lipid-binding domain, CaLB)"/>
    <property type="match status" value="1"/>
</dbReference>
<protein>
    <recommendedName>
        <fullName evidence="1 6">Phosphoinositide phospholipase C</fullName>
        <ecNumber evidence="1 6">3.1.4.11</ecNumber>
    </recommendedName>
</protein>
<dbReference type="InterPro" id="IPR017946">
    <property type="entry name" value="PLC-like_Pdiesterase_TIM-brl"/>
</dbReference>
<dbReference type="InterPro" id="IPR000008">
    <property type="entry name" value="C2_dom"/>
</dbReference>
<dbReference type="Gene3D" id="1.10.238.10">
    <property type="entry name" value="EF-hand"/>
    <property type="match status" value="1"/>
</dbReference>
<dbReference type="Gene3D" id="3.20.20.190">
    <property type="entry name" value="Phosphatidylinositol (PI) phosphodiesterase"/>
    <property type="match status" value="1"/>
</dbReference>
<feature type="region of interest" description="Disordered" evidence="7">
    <location>
        <begin position="1"/>
        <end position="75"/>
    </location>
</feature>
<keyword evidence="13" id="KW-1185">Reference proteome</keyword>
<dbReference type="EMBL" id="JAQQWP010000009">
    <property type="protein sequence ID" value="KAK8100018.1"/>
    <property type="molecule type" value="Genomic_DNA"/>
</dbReference>
<evidence type="ECO:0000313" key="13">
    <source>
        <dbReference type="Proteomes" id="UP001392437"/>
    </source>
</evidence>
<dbReference type="Pfam" id="PF00388">
    <property type="entry name" value="PI-PLC-X"/>
    <property type="match status" value="1"/>
</dbReference>
<evidence type="ECO:0000256" key="4">
    <source>
        <dbReference type="ARBA" id="ARBA00023098"/>
    </source>
</evidence>
<evidence type="ECO:0000259" key="11">
    <source>
        <dbReference type="PROSITE" id="PS50222"/>
    </source>
</evidence>
<comment type="caution">
    <text evidence="12">The sequence shown here is derived from an EMBL/GenBank/DDBJ whole genome shotgun (WGS) entry which is preliminary data.</text>
</comment>
<dbReference type="EC" id="3.1.4.11" evidence="1 6"/>
<dbReference type="InterPro" id="IPR001711">
    <property type="entry name" value="PLipase_C_Pinositol-sp_Y"/>
</dbReference>
<dbReference type="InterPro" id="IPR011992">
    <property type="entry name" value="EF-hand-dom_pair"/>
</dbReference>
<evidence type="ECO:0000256" key="1">
    <source>
        <dbReference type="ARBA" id="ARBA00012368"/>
    </source>
</evidence>
<dbReference type="GO" id="GO:0051209">
    <property type="term" value="P:release of sequestered calcium ion into cytosol"/>
    <property type="evidence" value="ECO:0007669"/>
    <property type="project" value="TreeGrafter"/>
</dbReference>
<name>A0AAW0QRB6_9PEZI</name>
<dbReference type="PANTHER" id="PTHR10336">
    <property type="entry name" value="PHOSPHOINOSITIDE-SPECIFIC PHOSPHOLIPASE C FAMILY PROTEIN"/>
    <property type="match status" value="1"/>
</dbReference>
<evidence type="ECO:0000259" key="9">
    <source>
        <dbReference type="PROSITE" id="PS50004"/>
    </source>
</evidence>
<proteinExistence type="predicted"/>
<feature type="compositionally biased region" description="Basic residues" evidence="7">
    <location>
        <begin position="164"/>
        <end position="173"/>
    </location>
</feature>
<dbReference type="InterPro" id="IPR037755">
    <property type="entry name" value="Plc1_PH"/>
</dbReference>
<feature type="compositionally biased region" description="Low complexity" evidence="7">
    <location>
        <begin position="54"/>
        <end position="69"/>
    </location>
</feature>
<feature type="region of interest" description="Disordered" evidence="7">
    <location>
        <begin position="126"/>
        <end position="216"/>
    </location>
</feature>
<dbReference type="PRINTS" id="PR00390">
    <property type="entry name" value="PHPHLIPASEC"/>
</dbReference>
<dbReference type="CDD" id="cd16207">
    <property type="entry name" value="EFh_ScPlc1p_like"/>
    <property type="match status" value="1"/>
</dbReference>
<feature type="region of interest" description="Disordered" evidence="7">
    <location>
        <begin position="708"/>
        <end position="744"/>
    </location>
</feature>
<dbReference type="InterPro" id="IPR000909">
    <property type="entry name" value="PLipase_C_PInositol-sp_X_dom"/>
</dbReference>
<dbReference type="Gene3D" id="2.60.40.150">
    <property type="entry name" value="C2 domain"/>
    <property type="match status" value="1"/>
</dbReference>
<sequence>MPSLPTSHPRSSPDPNANSTTPPMAIQGSSQGSLQRRRRPSQVQTAALANPRFSSIPSSTMSASSMASSLPRDSPLMTPEYAALMASGSVQASPEPFPFLGREVDQFPPTPLMLGDPLILRDSQLSRKPSNNSINPSMTPSANSLAEALQSRERDSKGGLMRRLSSRAKKLAPTRRQSSVTPAGRDGTIGPAILRRRSDSNNTAPPETVFYSDSDDAYTDEREEYNALGLMNGSLREVSSTSNPGSNTGSLSPVGAHAGPVIPLALIKGTSIFKVSKKRKYKKIFLVLDSEAAKITWDKSRPSKSIYIDDIKEIRVGSDIRQYRLDYEVPESEEGRFFSILYAVTDKSKSKVMHLIAEDEETFDNWVNALDAISKHRQDLMTSLMSFNEKAIRAYWASEMTKQFEGRPHSFDDEEIDLPGVERVCRNLHIHISPEQLQSKFTLADATKTGRLNYGEFQLFVREMKRRDDIRAVYRGAATTDVETGITWPEFASFLRETQGEDVDADPRSWEDKFMRFARRPKPTASELGDGETPLPRMTEQAFAAYLTSTYNLPLTREPAEYSLDRPLHEYFISSSHNTYLLGRQVADLSSVEGYITALVKGCRSIEIDCWDGSDGQPQVQHGYAMTNAISFREVINIVNKYAFVASPFPLLVSLEVHCNNAQQVIMSDIMKEIFGTRLITAPLDSSSDKLPSPSQLKHRVLIKVKAAAPSVDESRKGRTPSSAGRRRGNSLTNSLTSPYTKPVSADNGAVPAMYLSNSPLLSPRESSRLRVGKRYNTITEGEVQETVSSNTSDNDSGSEGAPNKKKTSKIVPALGELGVYCMGVKFDGFAALDCKMPFHILSFMEGTFSKHTKTKEYKDALYRHNMRFMMRVYPQFNRLTSHNFNPLMYWRKGVQMAALNWQTFDHGMQLNQAMFEGGTDQSGYVLKPHSMREIRMLREGLPDEAIGKLERKNVSFTIDVISAQQLMRPSNLPANRTVDPYVEVEVFHANDKRDKHDSSVGIPTPTDTPLKYTTKVVRENGFNPVFDYKCHFKLTTKYPELVFVKFSVKMSPDGEKRNERVAPMATYTAKLTNLKEGYRTLPLLDPNGDRYLFSTLFCRIERGPVTNVYVNPGDESEPVGRIKTLGNKVFNRSYNSNTKLAAEKTMEKSSFDSGYSDSSLVRTV</sequence>
<dbReference type="PROSITE" id="PS50222">
    <property type="entry name" value="EF_HAND_2"/>
    <property type="match status" value="1"/>
</dbReference>
<dbReference type="GO" id="GO:0004435">
    <property type="term" value="F:phosphatidylinositol-4,5-bisphosphate phospholipase C activity"/>
    <property type="evidence" value="ECO:0007669"/>
    <property type="project" value="UniProtKB-EC"/>
</dbReference>
<dbReference type="GO" id="GO:0016042">
    <property type="term" value="P:lipid catabolic process"/>
    <property type="evidence" value="ECO:0007669"/>
    <property type="project" value="UniProtKB-KW"/>
</dbReference>
<comment type="catalytic activity">
    <reaction evidence="6">
        <text>a 1,2-diacyl-sn-glycero-3-phospho-(1D-myo-inositol-4,5-bisphosphate) + H2O = 1D-myo-inositol 1,4,5-trisphosphate + a 1,2-diacyl-sn-glycerol + H(+)</text>
        <dbReference type="Rhea" id="RHEA:33179"/>
        <dbReference type="ChEBI" id="CHEBI:15377"/>
        <dbReference type="ChEBI" id="CHEBI:15378"/>
        <dbReference type="ChEBI" id="CHEBI:17815"/>
        <dbReference type="ChEBI" id="CHEBI:58456"/>
        <dbReference type="ChEBI" id="CHEBI:203600"/>
        <dbReference type="EC" id="3.1.4.11"/>
    </reaction>
</comment>
<gene>
    <name evidence="12" type="ORF">PG999_010392</name>
</gene>
<dbReference type="PANTHER" id="PTHR10336:SF36">
    <property type="entry name" value="1-PHOSPHATIDYLINOSITOL 4,5-BISPHOSPHATE PHOSPHODIESTERASE BETA-4"/>
    <property type="match status" value="1"/>
</dbReference>
<keyword evidence="3 6" id="KW-0442">Lipid degradation</keyword>
<dbReference type="InterPro" id="IPR001192">
    <property type="entry name" value="PI-PLC_fam"/>
</dbReference>
<accession>A0AAW0QRB6</accession>
<evidence type="ECO:0000256" key="2">
    <source>
        <dbReference type="ARBA" id="ARBA00022801"/>
    </source>
</evidence>
<evidence type="ECO:0000256" key="7">
    <source>
        <dbReference type="SAM" id="MobiDB-lite"/>
    </source>
</evidence>
<dbReference type="SUPFAM" id="SSF50729">
    <property type="entry name" value="PH domain-like"/>
    <property type="match status" value="1"/>
</dbReference>
<keyword evidence="5" id="KW-0807">Transducer</keyword>
<dbReference type="Proteomes" id="UP001392437">
    <property type="component" value="Unassembled WGS sequence"/>
</dbReference>
<dbReference type="PROSITE" id="PS50007">
    <property type="entry name" value="PIPLC_X_DOMAIN"/>
    <property type="match status" value="1"/>
</dbReference>
<dbReference type="AlphaFoldDB" id="A0AAW0QRB6"/>
<dbReference type="GO" id="GO:0048015">
    <property type="term" value="P:phosphatidylinositol-mediated signaling"/>
    <property type="evidence" value="ECO:0007669"/>
    <property type="project" value="TreeGrafter"/>
</dbReference>
<organism evidence="12 13">
    <name type="scientific">Apiospora kogelbergensis</name>
    <dbReference type="NCBI Taxonomy" id="1337665"/>
    <lineage>
        <taxon>Eukaryota</taxon>
        <taxon>Fungi</taxon>
        <taxon>Dikarya</taxon>
        <taxon>Ascomycota</taxon>
        <taxon>Pezizomycotina</taxon>
        <taxon>Sordariomycetes</taxon>
        <taxon>Xylariomycetidae</taxon>
        <taxon>Amphisphaeriales</taxon>
        <taxon>Apiosporaceae</taxon>
        <taxon>Apiospora</taxon>
    </lineage>
</organism>
<dbReference type="SMART" id="SM00149">
    <property type="entry name" value="PLCYc"/>
    <property type="match status" value="1"/>
</dbReference>
<dbReference type="InterPro" id="IPR002048">
    <property type="entry name" value="EF_hand_dom"/>
</dbReference>
<feature type="domain" description="PI-PLC Y-box" evidence="10">
    <location>
        <begin position="815"/>
        <end position="933"/>
    </location>
</feature>
<reference evidence="12 13" key="1">
    <citation type="submission" date="2023-01" db="EMBL/GenBank/DDBJ databases">
        <title>Analysis of 21 Apiospora genomes using comparative genomics revels a genus with tremendous synthesis potential of carbohydrate active enzymes and secondary metabolites.</title>
        <authorList>
            <person name="Sorensen T."/>
        </authorList>
    </citation>
    <scope>NUCLEOTIDE SEQUENCE [LARGE SCALE GENOMIC DNA]</scope>
    <source>
        <strain evidence="12 13">CBS 117206</strain>
    </source>
</reference>
<evidence type="ECO:0000259" key="10">
    <source>
        <dbReference type="PROSITE" id="PS50008"/>
    </source>
</evidence>
<feature type="compositionally biased region" description="Polar residues" evidence="7">
    <location>
        <begin position="730"/>
        <end position="740"/>
    </location>
</feature>
<evidence type="ECO:0000256" key="6">
    <source>
        <dbReference type="RuleBase" id="RU361133"/>
    </source>
</evidence>
<dbReference type="SMART" id="SM00239">
    <property type="entry name" value="C2"/>
    <property type="match status" value="1"/>
</dbReference>
<evidence type="ECO:0000259" key="8">
    <source>
        <dbReference type="PROSITE" id="PS50003"/>
    </source>
</evidence>
<dbReference type="Gene3D" id="2.30.29.30">
    <property type="entry name" value="Pleckstrin-homology domain (PH domain)/Phosphotyrosine-binding domain (PTB)"/>
    <property type="match status" value="1"/>
</dbReference>
<evidence type="ECO:0000256" key="5">
    <source>
        <dbReference type="ARBA" id="ARBA00023224"/>
    </source>
</evidence>
<dbReference type="PROSITE" id="PS50003">
    <property type="entry name" value="PH_DOMAIN"/>
    <property type="match status" value="1"/>
</dbReference>
<dbReference type="SUPFAM" id="SSF47473">
    <property type="entry name" value="EF-hand"/>
    <property type="match status" value="1"/>
</dbReference>
<dbReference type="InterPro" id="IPR011993">
    <property type="entry name" value="PH-like_dom_sf"/>
</dbReference>
<dbReference type="FunFam" id="2.30.29.30:FF:000396">
    <property type="entry name" value="Phosphoinositide phospholipase C"/>
    <property type="match status" value="1"/>
</dbReference>
<feature type="domain" description="PH" evidence="8">
    <location>
        <begin position="265"/>
        <end position="375"/>
    </location>
</feature>
<dbReference type="CDD" id="cd00275">
    <property type="entry name" value="C2_PLC_like"/>
    <property type="match status" value="1"/>
</dbReference>
<feature type="compositionally biased region" description="Polar residues" evidence="7">
    <location>
        <begin position="126"/>
        <end position="144"/>
    </location>
</feature>
<evidence type="ECO:0000313" key="12">
    <source>
        <dbReference type="EMBL" id="KAK8100018.1"/>
    </source>
</evidence>
<dbReference type="GO" id="GO:0005509">
    <property type="term" value="F:calcium ion binding"/>
    <property type="evidence" value="ECO:0007669"/>
    <property type="project" value="InterPro"/>
</dbReference>
<dbReference type="PROSITE" id="PS50008">
    <property type="entry name" value="PIPLC_Y_DOMAIN"/>
    <property type="match status" value="1"/>
</dbReference>
<dbReference type="FunFam" id="3.20.20.190:FF:000049">
    <property type="entry name" value="Phosphoinositide phospholipase C"/>
    <property type="match status" value="1"/>
</dbReference>
<feature type="domain" description="EF-hand" evidence="11">
    <location>
        <begin position="432"/>
        <end position="467"/>
    </location>
</feature>
<dbReference type="SMART" id="SM00148">
    <property type="entry name" value="PLCXc"/>
    <property type="match status" value="1"/>
</dbReference>
<keyword evidence="2 6" id="KW-0378">Hydrolase</keyword>
<feature type="region of interest" description="Disordered" evidence="7">
    <location>
        <begin position="777"/>
        <end position="807"/>
    </location>
</feature>
<dbReference type="InterPro" id="IPR001849">
    <property type="entry name" value="PH_domain"/>
</dbReference>
<dbReference type="CDD" id="cd13360">
    <property type="entry name" value="PH_PLC_fungal"/>
    <property type="match status" value="1"/>
</dbReference>